<dbReference type="KEGG" id="elux:BTN50_0206"/>
<name>A0A291B6Z0_9GAMM</name>
<dbReference type="Proteomes" id="UP000218160">
    <property type="component" value="Chromosome 1"/>
</dbReference>
<sequence>MGLDIYHNEKIENKKAWYSREIVNMAQVYLAIDINMFKIITAELSSLHMTNGVSTTQFIQTDSPKNSRDIR</sequence>
<dbReference type="EMBL" id="CP020660">
    <property type="protein sequence ID" value="ATF08746.1"/>
    <property type="molecule type" value="Genomic_DNA"/>
</dbReference>
<organism evidence="1 2">
    <name type="scientific">Candidatus Enterovibrio altilux</name>
    <dbReference type="NCBI Taxonomy" id="1927128"/>
    <lineage>
        <taxon>Bacteria</taxon>
        <taxon>Pseudomonadati</taxon>
        <taxon>Pseudomonadota</taxon>
        <taxon>Gammaproteobacteria</taxon>
        <taxon>Vibrionales</taxon>
        <taxon>Vibrionaceae</taxon>
        <taxon>Enterovibrio</taxon>
    </lineage>
</organism>
<reference evidence="2" key="1">
    <citation type="submission" date="2017-04" db="EMBL/GenBank/DDBJ databases">
        <title>Genome evolution of the luminous symbionts of deep sea anglerfish.</title>
        <authorList>
            <person name="Hendry T.A."/>
        </authorList>
    </citation>
    <scope>NUCLEOTIDE SEQUENCE [LARGE SCALE GENOMIC DNA]</scope>
</reference>
<evidence type="ECO:0000313" key="1">
    <source>
        <dbReference type="EMBL" id="ATF08746.1"/>
    </source>
</evidence>
<keyword evidence="2" id="KW-1185">Reference proteome</keyword>
<evidence type="ECO:0000313" key="2">
    <source>
        <dbReference type="Proteomes" id="UP000218160"/>
    </source>
</evidence>
<proteinExistence type="predicted"/>
<dbReference type="AlphaFoldDB" id="A0A291B6Z0"/>
<gene>
    <name evidence="1" type="ORF">BTN50_0206</name>
</gene>
<accession>A0A291B6Z0</accession>
<protein>
    <submittedName>
        <fullName evidence="1">Uncharacterized protein</fullName>
    </submittedName>
</protein>